<keyword evidence="2" id="KW-1185">Reference proteome</keyword>
<dbReference type="RefSeq" id="WP_157295877.1">
    <property type="nucleotide sequence ID" value="NZ_JBIAZU010000003.1"/>
</dbReference>
<evidence type="ECO:0000313" key="1">
    <source>
        <dbReference type="EMBL" id="MFF5291879.1"/>
    </source>
</evidence>
<name>A0ABW6WF06_9ACTN</name>
<comment type="caution">
    <text evidence="1">The sequence shown here is derived from an EMBL/GenBank/DDBJ whole genome shotgun (WGS) entry which is preliminary data.</text>
</comment>
<dbReference type="EMBL" id="JBIAZU010000003">
    <property type="protein sequence ID" value="MFF5291879.1"/>
    <property type="molecule type" value="Genomic_DNA"/>
</dbReference>
<organism evidence="1 2">
    <name type="scientific">Paractinoplanes globisporus</name>
    <dbReference type="NCBI Taxonomy" id="113565"/>
    <lineage>
        <taxon>Bacteria</taxon>
        <taxon>Bacillati</taxon>
        <taxon>Actinomycetota</taxon>
        <taxon>Actinomycetes</taxon>
        <taxon>Micromonosporales</taxon>
        <taxon>Micromonosporaceae</taxon>
        <taxon>Paractinoplanes</taxon>
    </lineage>
</organism>
<dbReference type="Proteomes" id="UP001602245">
    <property type="component" value="Unassembled WGS sequence"/>
</dbReference>
<protein>
    <recommendedName>
        <fullName evidence="3">Glycosyltransferase</fullName>
    </recommendedName>
</protein>
<evidence type="ECO:0008006" key="3">
    <source>
        <dbReference type="Google" id="ProtNLM"/>
    </source>
</evidence>
<accession>A0ABW6WF06</accession>
<evidence type="ECO:0000313" key="2">
    <source>
        <dbReference type="Proteomes" id="UP001602245"/>
    </source>
</evidence>
<reference evidence="1 2" key="1">
    <citation type="submission" date="2024-10" db="EMBL/GenBank/DDBJ databases">
        <title>The Natural Products Discovery Center: Release of the First 8490 Sequenced Strains for Exploring Actinobacteria Biosynthetic Diversity.</title>
        <authorList>
            <person name="Kalkreuter E."/>
            <person name="Kautsar S.A."/>
            <person name="Yang D."/>
            <person name="Bader C.D."/>
            <person name="Teijaro C.N."/>
            <person name="Fluegel L."/>
            <person name="Davis C.M."/>
            <person name="Simpson J.R."/>
            <person name="Lauterbach L."/>
            <person name="Steele A.D."/>
            <person name="Gui C."/>
            <person name="Meng S."/>
            <person name="Li G."/>
            <person name="Viehrig K."/>
            <person name="Ye F."/>
            <person name="Su P."/>
            <person name="Kiefer A.F."/>
            <person name="Nichols A."/>
            <person name="Cepeda A.J."/>
            <person name="Yan W."/>
            <person name="Fan B."/>
            <person name="Jiang Y."/>
            <person name="Adhikari A."/>
            <person name="Zheng C.-J."/>
            <person name="Schuster L."/>
            <person name="Cowan T.M."/>
            <person name="Smanski M.J."/>
            <person name="Chevrette M.G."/>
            <person name="De Carvalho L.P.S."/>
            <person name="Shen B."/>
        </authorList>
    </citation>
    <scope>NUCLEOTIDE SEQUENCE [LARGE SCALE GENOMIC DNA]</scope>
    <source>
        <strain evidence="1 2">NPDC000087</strain>
    </source>
</reference>
<gene>
    <name evidence="1" type="ORF">ACFY35_20755</name>
</gene>
<sequence>MTASVPSGELAVVLPFYPHAGTGAAVDQLHDAVDKAREIGALCVVVEDGCALLDGTGDYYLHTRLTSNSGKIAATRAGIEVLRRAGFQGFVGVCDWDEEQDIRDLAALHHHSRYRKCNVVIGDRYGFHPAETWPPHRHAVNYVQRCVAKTLGFDAHDLVSGLVGCRWEFALKFLKSSRAERLAVGFDWAVLAFLGGYDLQQIPVRAPMRSASTDAIKLADTFAIIARYGNELAKAGRSSLVTFVEALAFQLRAGRAEFDVPVGLIGGDRRCTARRLGDAYSWSLDEPLL</sequence>
<proteinExistence type="predicted"/>